<name>A0ABQ5X4F0_9GAMM</name>
<evidence type="ECO:0000313" key="1">
    <source>
        <dbReference type="EMBL" id="GLQ86497.1"/>
    </source>
</evidence>
<gene>
    <name evidence="1" type="ORF">GCM10007898_00630</name>
</gene>
<dbReference type="EMBL" id="BSOA01000001">
    <property type="protein sequence ID" value="GLQ86497.1"/>
    <property type="molecule type" value="Genomic_DNA"/>
</dbReference>
<keyword evidence="2" id="KW-1185">Reference proteome</keyword>
<organism evidence="1 2">
    <name type="scientific">Dyella flagellata</name>
    <dbReference type="NCBI Taxonomy" id="1867833"/>
    <lineage>
        <taxon>Bacteria</taxon>
        <taxon>Pseudomonadati</taxon>
        <taxon>Pseudomonadota</taxon>
        <taxon>Gammaproteobacteria</taxon>
        <taxon>Lysobacterales</taxon>
        <taxon>Rhodanobacteraceae</taxon>
        <taxon>Dyella</taxon>
    </lineage>
</organism>
<accession>A0ABQ5X4F0</accession>
<protein>
    <submittedName>
        <fullName evidence="1">Uncharacterized protein</fullName>
    </submittedName>
</protein>
<comment type="caution">
    <text evidence="1">The sequence shown here is derived from an EMBL/GenBank/DDBJ whole genome shotgun (WGS) entry which is preliminary data.</text>
</comment>
<sequence>MQDARLEQRKRNLVAIAFMSTRKRLQRFVGTALYELRVGQVVDNAGRDDFHLAKQGLQQGDGGFGITAQQRTTRLPEAYARHFSQRSWCLVEARDSFLGTPFPE</sequence>
<dbReference type="Proteomes" id="UP001156627">
    <property type="component" value="Unassembled WGS sequence"/>
</dbReference>
<proteinExistence type="predicted"/>
<evidence type="ECO:0000313" key="2">
    <source>
        <dbReference type="Proteomes" id="UP001156627"/>
    </source>
</evidence>
<reference evidence="2" key="1">
    <citation type="journal article" date="2019" name="Int. J. Syst. Evol. Microbiol.">
        <title>The Global Catalogue of Microorganisms (GCM) 10K type strain sequencing project: providing services to taxonomists for standard genome sequencing and annotation.</title>
        <authorList>
            <consortium name="The Broad Institute Genomics Platform"/>
            <consortium name="The Broad Institute Genome Sequencing Center for Infectious Disease"/>
            <person name="Wu L."/>
            <person name="Ma J."/>
        </authorList>
    </citation>
    <scope>NUCLEOTIDE SEQUENCE [LARGE SCALE GENOMIC DNA]</scope>
    <source>
        <strain evidence="2">NBRC 111981</strain>
    </source>
</reference>